<dbReference type="CDD" id="cd00586">
    <property type="entry name" value="4HBT"/>
    <property type="match status" value="1"/>
</dbReference>
<dbReference type="PANTHER" id="PTHR31793">
    <property type="entry name" value="4-HYDROXYBENZOYL-COA THIOESTERASE FAMILY MEMBER"/>
    <property type="match status" value="1"/>
</dbReference>
<proteinExistence type="predicted"/>
<sequence>MRIAIPERKKLVYETRIAMRWGDMDAMGHLNNANYFRYIETARVDWFQAMGCMANGRGAGPLIVNAFCNFYAQLQYPGEVLVKLYASDPGRTTFETWATLARTDAPDVVCAEGGGTTMWVDYEVGKAATLPDWLRETVAG</sequence>
<dbReference type="Gene3D" id="3.10.129.10">
    <property type="entry name" value="Hotdog Thioesterase"/>
    <property type="match status" value="1"/>
</dbReference>
<protein>
    <submittedName>
        <fullName evidence="1">Acyl-CoA thioester hydrolase</fullName>
    </submittedName>
</protein>
<dbReference type="PANTHER" id="PTHR31793:SF24">
    <property type="entry name" value="LONG-CHAIN ACYL-COA THIOESTERASE FADM"/>
    <property type="match status" value="1"/>
</dbReference>
<evidence type="ECO:0000313" key="1">
    <source>
        <dbReference type="EMBL" id="RCW69340.1"/>
    </source>
</evidence>
<evidence type="ECO:0000313" key="2">
    <source>
        <dbReference type="Proteomes" id="UP000252884"/>
    </source>
</evidence>
<keyword evidence="1" id="KW-0378">Hydrolase</keyword>
<name>A0A368XMY1_9BURK</name>
<comment type="caution">
    <text evidence="1">The sequence shown here is derived from an EMBL/GenBank/DDBJ whole genome shotgun (WGS) entry which is preliminary data.</text>
</comment>
<accession>A0A368XMY1</accession>
<gene>
    <name evidence="1" type="ORF">DES41_106213</name>
</gene>
<organism evidence="1 2">
    <name type="scientific">Pseudorhodoferax soli</name>
    <dbReference type="NCBI Taxonomy" id="545864"/>
    <lineage>
        <taxon>Bacteria</taxon>
        <taxon>Pseudomonadati</taxon>
        <taxon>Pseudomonadota</taxon>
        <taxon>Betaproteobacteria</taxon>
        <taxon>Burkholderiales</taxon>
        <taxon>Comamonadaceae</taxon>
    </lineage>
</organism>
<dbReference type="EMBL" id="QPJK01000006">
    <property type="protein sequence ID" value="RCW69340.1"/>
    <property type="molecule type" value="Genomic_DNA"/>
</dbReference>
<dbReference type="SUPFAM" id="SSF54637">
    <property type="entry name" value="Thioesterase/thiol ester dehydrase-isomerase"/>
    <property type="match status" value="1"/>
</dbReference>
<dbReference type="Pfam" id="PF13279">
    <property type="entry name" value="4HBT_2"/>
    <property type="match status" value="1"/>
</dbReference>
<dbReference type="InterPro" id="IPR029069">
    <property type="entry name" value="HotDog_dom_sf"/>
</dbReference>
<dbReference type="AlphaFoldDB" id="A0A368XMY1"/>
<reference evidence="1 2" key="1">
    <citation type="submission" date="2018-07" db="EMBL/GenBank/DDBJ databases">
        <title>Genomic Encyclopedia of Type Strains, Phase IV (KMG-IV): sequencing the most valuable type-strain genomes for metagenomic binning, comparative biology and taxonomic classification.</title>
        <authorList>
            <person name="Goeker M."/>
        </authorList>
    </citation>
    <scope>NUCLEOTIDE SEQUENCE [LARGE SCALE GENOMIC DNA]</scope>
    <source>
        <strain evidence="1 2">DSM 21634</strain>
    </source>
</reference>
<dbReference type="Proteomes" id="UP000252884">
    <property type="component" value="Unassembled WGS sequence"/>
</dbReference>
<keyword evidence="2" id="KW-1185">Reference proteome</keyword>
<dbReference type="GO" id="GO:0047617">
    <property type="term" value="F:fatty acyl-CoA hydrolase activity"/>
    <property type="evidence" value="ECO:0007669"/>
    <property type="project" value="TreeGrafter"/>
</dbReference>
<dbReference type="OrthoDB" id="9799036at2"/>
<dbReference type="InterPro" id="IPR050563">
    <property type="entry name" value="4-hydroxybenzoyl-CoA_TE"/>
</dbReference>
<dbReference type="RefSeq" id="WP_114469751.1">
    <property type="nucleotide sequence ID" value="NZ_QPJK01000006.1"/>
</dbReference>